<keyword evidence="4" id="KW-1185">Reference proteome</keyword>
<dbReference type="InterPro" id="IPR050951">
    <property type="entry name" value="Retrovirus_Pol_polyprotein"/>
</dbReference>
<feature type="domain" description="Integrase catalytic" evidence="2">
    <location>
        <begin position="179"/>
        <end position="300"/>
    </location>
</feature>
<dbReference type="SUPFAM" id="SSF53098">
    <property type="entry name" value="Ribonuclease H-like"/>
    <property type="match status" value="1"/>
</dbReference>
<dbReference type="PROSITE" id="PS50994">
    <property type="entry name" value="INTEGRASE"/>
    <property type="match status" value="1"/>
</dbReference>
<sequence>MAVIQRRKNKVRPVMDFQELNGYIGTYTAHADVCVDKIHVDESLWPYQTVMFKGGKYCLNSLGFGLNVAPLVMTTVLNHVLSLDPVVRKGTSAYIDNIFINEDVVEARRAALGKPRVEDPPVCAVTVDVDVKRKVAKIHHMAGHPGVRRTLYFVRRSDPAVTRHQVQLVVASCETCRSIDPAPVRWKRGRLSVDKVWQRLAMDVTHCGGLSYLTPIDSGPSRFTVWRPLNHHSSADVVSPLESVFLERGAPEQILADNDTMFRSRLFAQLAAKWDVRLRFRSAYSPSGNGTEERCHRTIKVIVARKRYSVAEAVHLYNVTPRDGRSPSKCPANGVHTYKARPWGVARKAQEEERADGPYQVGDNLWLRPPGTRCDTQYRKGTVTKIISEQAVEVGGIPNHVRDVRHRTTSVHLTSQGGADRRPTRGPIIMLPTRTDVGWEGRQSSSAVAPAPVATLPSAEVDVPQREIDEDTSAPQISEQTTVRRSARVLPMPVL</sequence>
<dbReference type="PANTHER" id="PTHR37984">
    <property type="entry name" value="PROTEIN CBG26694"/>
    <property type="match status" value="1"/>
</dbReference>
<name>A0A085LNG5_9BILA</name>
<dbReference type="InterPro" id="IPR043502">
    <property type="entry name" value="DNA/RNA_pol_sf"/>
</dbReference>
<dbReference type="GO" id="GO:0015074">
    <property type="term" value="P:DNA integration"/>
    <property type="evidence" value="ECO:0007669"/>
    <property type="project" value="InterPro"/>
</dbReference>
<dbReference type="InterPro" id="IPR001584">
    <property type="entry name" value="Integrase_cat-core"/>
</dbReference>
<evidence type="ECO:0000313" key="4">
    <source>
        <dbReference type="Proteomes" id="UP000030764"/>
    </source>
</evidence>
<protein>
    <recommendedName>
        <fullName evidence="2">Integrase catalytic domain-containing protein</fullName>
    </recommendedName>
</protein>
<evidence type="ECO:0000259" key="2">
    <source>
        <dbReference type="PROSITE" id="PS50994"/>
    </source>
</evidence>
<feature type="region of interest" description="Disordered" evidence="1">
    <location>
        <begin position="466"/>
        <end position="495"/>
    </location>
</feature>
<dbReference type="Proteomes" id="UP000030764">
    <property type="component" value="Unassembled WGS sequence"/>
</dbReference>
<dbReference type="GO" id="GO:0003676">
    <property type="term" value="F:nucleic acid binding"/>
    <property type="evidence" value="ECO:0007669"/>
    <property type="project" value="InterPro"/>
</dbReference>
<reference evidence="3 4" key="1">
    <citation type="journal article" date="2014" name="Nat. Genet.">
        <title>Genome and transcriptome of the porcine whipworm Trichuris suis.</title>
        <authorList>
            <person name="Jex A.R."/>
            <person name="Nejsum P."/>
            <person name="Schwarz E.M."/>
            <person name="Hu L."/>
            <person name="Young N.D."/>
            <person name="Hall R.S."/>
            <person name="Korhonen P.K."/>
            <person name="Liao S."/>
            <person name="Thamsborg S."/>
            <person name="Xia J."/>
            <person name="Xu P."/>
            <person name="Wang S."/>
            <person name="Scheerlinck J.P."/>
            <person name="Hofmann A."/>
            <person name="Sternberg P.W."/>
            <person name="Wang J."/>
            <person name="Gasser R.B."/>
        </authorList>
    </citation>
    <scope>NUCLEOTIDE SEQUENCE [LARGE SCALE GENOMIC DNA]</scope>
    <source>
        <strain evidence="3">DCEP-RM93M</strain>
    </source>
</reference>
<organism evidence="3 4">
    <name type="scientific">Trichuris suis</name>
    <name type="common">pig whipworm</name>
    <dbReference type="NCBI Taxonomy" id="68888"/>
    <lineage>
        <taxon>Eukaryota</taxon>
        <taxon>Metazoa</taxon>
        <taxon>Ecdysozoa</taxon>
        <taxon>Nematoda</taxon>
        <taxon>Enoplea</taxon>
        <taxon>Dorylaimia</taxon>
        <taxon>Trichinellida</taxon>
        <taxon>Trichuridae</taxon>
        <taxon>Trichuris</taxon>
    </lineage>
</organism>
<dbReference type="InterPro" id="IPR012337">
    <property type="entry name" value="RNaseH-like_sf"/>
</dbReference>
<feature type="compositionally biased region" description="Polar residues" evidence="1">
    <location>
        <begin position="473"/>
        <end position="484"/>
    </location>
</feature>
<evidence type="ECO:0000256" key="1">
    <source>
        <dbReference type="SAM" id="MobiDB-lite"/>
    </source>
</evidence>
<dbReference type="InterPro" id="IPR036397">
    <property type="entry name" value="RNaseH_sf"/>
</dbReference>
<dbReference type="AlphaFoldDB" id="A0A085LNG5"/>
<dbReference type="PANTHER" id="PTHR37984:SF5">
    <property type="entry name" value="PROTEIN NYNRIN-LIKE"/>
    <property type="match status" value="1"/>
</dbReference>
<dbReference type="SUPFAM" id="SSF56672">
    <property type="entry name" value="DNA/RNA polymerases"/>
    <property type="match status" value="1"/>
</dbReference>
<proteinExistence type="predicted"/>
<dbReference type="Gene3D" id="3.30.420.10">
    <property type="entry name" value="Ribonuclease H-like superfamily/Ribonuclease H"/>
    <property type="match status" value="1"/>
</dbReference>
<gene>
    <name evidence="3" type="ORF">M513_12596</name>
</gene>
<evidence type="ECO:0000313" key="3">
    <source>
        <dbReference type="EMBL" id="KFD46511.1"/>
    </source>
</evidence>
<accession>A0A085LNG5</accession>
<dbReference type="EMBL" id="KL363366">
    <property type="protein sequence ID" value="KFD46511.1"/>
    <property type="molecule type" value="Genomic_DNA"/>
</dbReference>
<dbReference type="GO" id="GO:0042575">
    <property type="term" value="C:DNA polymerase complex"/>
    <property type="evidence" value="ECO:0007669"/>
    <property type="project" value="UniProtKB-ARBA"/>
</dbReference>